<evidence type="ECO:0000256" key="1">
    <source>
        <dbReference type="SAM" id="MobiDB-lite"/>
    </source>
</evidence>
<protein>
    <submittedName>
        <fullName evidence="3">Unnamed protein product</fullName>
    </submittedName>
</protein>
<proteinExistence type="predicted"/>
<sequence>MLVPRIVASVHVLAQVSCSTFQVSLPHVPTGYEPNASLRHRRRDFPRLNGRNFVIWKTRVTAALEGKNLLGFVTQVDYAGDFDFDISDDEELNPALSDKRDMEAALDAAGAPKADDAEDTSSSESFSDASSETATAGDDGDVDMGKRSPPVIQSFSATKQEEKKRAEKLRAKSLKQSSKRLRRSEAKAKAFLIKTIDDQHVLMVKDKTTAFDIFQTLCDKYEGAAIHGDPYYIQSYLMTLKYEEDMDLTAFFFQMESAMESSAEATNNVCCRLTADRCYMGSAGTLYHLYPLTG</sequence>
<dbReference type="AlphaFoldDB" id="A0A9W6TK39"/>
<gene>
    <name evidence="3" type="ORF">Plil01_000414700</name>
</gene>
<reference evidence="3" key="1">
    <citation type="submission" date="2023-04" db="EMBL/GenBank/DDBJ databases">
        <title>Phytophthora lilii NBRC 32176.</title>
        <authorList>
            <person name="Ichikawa N."/>
            <person name="Sato H."/>
            <person name="Tonouchi N."/>
        </authorList>
    </citation>
    <scope>NUCLEOTIDE SEQUENCE</scope>
    <source>
        <strain evidence="3">NBRC 32176</strain>
    </source>
</reference>
<dbReference type="Proteomes" id="UP001165083">
    <property type="component" value="Unassembled WGS sequence"/>
</dbReference>
<evidence type="ECO:0000313" key="3">
    <source>
        <dbReference type="EMBL" id="GMF13698.1"/>
    </source>
</evidence>
<dbReference type="Pfam" id="PF14244">
    <property type="entry name" value="Retrotran_gag_3"/>
    <property type="match status" value="1"/>
</dbReference>
<evidence type="ECO:0000259" key="2">
    <source>
        <dbReference type="Pfam" id="PF14244"/>
    </source>
</evidence>
<dbReference type="OrthoDB" id="126665at2759"/>
<dbReference type="EMBL" id="BSXW01000167">
    <property type="protein sequence ID" value="GMF13698.1"/>
    <property type="molecule type" value="Genomic_DNA"/>
</dbReference>
<accession>A0A9W6TK39</accession>
<comment type="caution">
    <text evidence="3">The sequence shown here is derived from an EMBL/GenBank/DDBJ whole genome shotgun (WGS) entry which is preliminary data.</text>
</comment>
<feature type="region of interest" description="Disordered" evidence="1">
    <location>
        <begin position="106"/>
        <end position="163"/>
    </location>
</feature>
<keyword evidence="4" id="KW-1185">Reference proteome</keyword>
<feature type="compositionally biased region" description="Low complexity" evidence="1">
    <location>
        <begin position="122"/>
        <end position="136"/>
    </location>
</feature>
<dbReference type="InterPro" id="IPR029472">
    <property type="entry name" value="Copia-like_N"/>
</dbReference>
<organism evidence="3 4">
    <name type="scientific">Phytophthora lilii</name>
    <dbReference type="NCBI Taxonomy" id="2077276"/>
    <lineage>
        <taxon>Eukaryota</taxon>
        <taxon>Sar</taxon>
        <taxon>Stramenopiles</taxon>
        <taxon>Oomycota</taxon>
        <taxon>Peronosporomycetes</taxon>
        <taxon>Peronosporales</taxon>
        <taxon>Peronosporaceae</taxon>
        <taxon>Phytophthora</taxon>
    </lineage>
</organism>
<dbReference type="Pfam" id="PF14223">
    <property type="entry name" value="Retrotran_gag_2"/>
    <property type="match status" value="1"/>
</dbReference>
<evidence type="ECO:0000313" key="4">
    <source>
        <dbReference type="Proteomes" id="UP001165083"/>
    </source>
</evidence>
<name>A0A9W6TK39_9STRA</name>
<feature type="domain" description="Retrotransposon Copia-like N-terminal" evidence="2">
    <location>
        <begin position="47"/>
        <end position="73"/>
    </location>
</feature>